<accession>A0A6N7L4B3</accession>
<organism evidence="1 2">
    <name type="scientific">Streptomyces kaniharaensis</name>
    <dbReference type="NCBI Taxonomy" id="212423"/>
    <lineage>
        <taxon>Bacteria</taxon>
        <taxon>Bacillati</taxon>
        <taxon>Actinomycetota</taxon>
        <taxon>Actinomycetes</taxon>
        <taxon>Kitasatosporales</taxon>
        <taxon>Streptomycetaceae</taxon>
        <taxon>Streptomyces</taxon>
    </lineage>
</organism>
<evidence type="ECO:0000313" key="2">
    <source>
        <dbReference type="Proteomes" id="UP000450000"/>
    </source>
</evidence>
<dbReference type="EMBL" id="WBOF01000004">
    <property type="protein sequence ID" value="MQS17438.1"/>
    <property type="molecule type" value="Genomic_DNA"/>
</dbReference>
<sequence length="131" mass="13906">MQDVVVKNGDVEGPGVPLSREGAVAALGEAAQWWGCEVPDDPGVGELAEFLDEVAVRLRDRQTDEQLRGAAKYLAEATEALGAVARLRGLLPVVSLWHLRTAVAKEQQARLGLPHAAIPHADAKTLPVTVS</sequence>
<name>A0A6N7L4B3_9ACTN</name>
<evidence type="ECO:0000313" key="1">
    <source>
        <dbReference type="EMBL" id="MQS17438.1"/>
    </source>
</evidence>
<dbReference type="OrthoDB" id="4300132at2"/>
<dbReference type="Proteomes" id="UP000450000">
    <property type="component" value="Unassembled WGS sequence"/>
</dbReference>
<dbReference type="AlphaFoldDB" id="A0A6N7L4B3"/>
<proteinExistence type="predicted"/>
<comment type="caution">
    <text evidence="1">The sequence shown here is derived from an EMBL/GenBank/DDBJ whole genome shotgun (WGS) entry which is preliminary data.</text>
</comment>
<keyword evidence="2" id="KW-1185">Reference proteome</keyword>
<dbReference type="RefSeq" id="WP_153470267.1">
    <property type="nucleotide sequence ID" value="NZ_WBOF01000004.1"/>
</dbReference>
<gene>
    <name evidence="1" type="ORF">F7Q99_35965</name>
</gene>
<reference evidence="1 2" key="1">
    <citation type="submission" date="2019-09" db="EMBL/GenBank/DDBJ databases">
        <title>Genome Sequences of Streptomyces kaniharaensis ATCC 21070.</title>
        <authorList>
            <person name="Zhu W."/>
            <person name="De Crecy-Lagard V."/>
            <person name="Richards N.G."/>
        </authorList>
    </citation>
    <scope>NUCLEOTIDE SEQUENCE [LARGE SCALE GENOMIC DNA]</scope>
    <source>
        <strain evidence="1 2">SF-557</strain>
    </source>
</reference>
<protein>
    <submittedName>
        <fullName evidence="1">Uncharacterized protein</fullName>
    </submittedName>
</protein>